<feature type="domain" description="C2H2-type" evidence="16">
    <location>
        <begin position="268"/>
        <end position="295"/>
    </location>
</feature>
<dbReference type="Gene3D" id="3.30.160.60">
    <property type="entry name" value="Classic Zinc Finger"/>
    <property type="match status" value="4"/>
</dbReference>
<feature type="compositionally biased region" description="Polar residues" evidence="15">
    <location>
        <begin position="1042"/>
        <end position="1053"/>
    </location>
</feature>
<feature type="binding site" evidence="13">
    <location>
        <position position="53"/>
    </location>
    <ligand>
        <name>Zn(2+)</name>
        <dbReference type="ChEBI" id="CHEBI:29105"/>
    </ligand>
</feature>
<evidence type="ECO:0000259" key="16">
    <source>
        <dbReference type="PROSITE" id="PS50157"/>
    </source>
</evidence>
<organism evidence="18 19">
    <name type="scientific">Callosobruchus maculatus</name>
    <name type="common">Southern cowpea weevil</name>
    <name type="synonym">Pulse bruchid</name>
    <dbReference type="NCBI Taxonomy" id="64391"/>
    <lineage>
        <taxon>Eukaryota</taxon>
        <taxon>Metazoa</taxon>
        <taxon>Ecdysozoa</taxon>
        <taxon>Arthropoda</taxon>
        <taxon>Hexapoda</taxon>
        <taxon>Insecta</taxon>
        <taxon>Pterygota</taxon>
        <taxon>Neoptera</taxon>
        <taxon>Endopterygota</taxon>
        <taxon>Coleoptera</taxon>
        <taxon>Polyphaga</taxon>
        <taxon>Cucujiformia</taxon>
        <taxon>Chrysomeloidea</taxon>
        <taxon>Chrysomelidae</taxon>
        <taxon>Bruchinae</taxon>
        <taxon>Bruchini</taxon>
        <taxon>Callosobruchus</taxon>
    </lineage>
</organism>
<feature type="region of interest" description="Disordered" evidence="15">
    <location>
        <begin position="1038"/>
        <end position="1060"/>
    </location>
</feature>
<keyword evidence="3 11" id="KW-0479">Metal-binding</keyword>
<comment type="subcellular location">
    <subcellularLocation>
        <location evidence="1">Endoplasmic reticulum</location>
    </subcellularLocation>
</comment>
<evidence type="ECO:0000256" key="1">
    <source>
        <dbReference type="ARBA" id="ARBA00004240"/>
    </source>
</evidence>
<dbReference type="SUPFAM" id="SSF57716">
    <property type="entry name" value="Glucocorticoid receptor-like (DNA-binding domain)"/>
    <property type="match status" value="1"/>
</dbReference>
<sequence length="1139" mass="130608">MNPSTHNLCRLCLTPSPVQRALFNTNEAIMLEALTGIEVTEEDFIPKKACVKCLLNLKLGFQIQQKFLHSYKWLTENSTEVGEIKPDVESDIALNKEKEGKEEDIHNCVQIKDDTTKETSHDNVIKAEDESSSDASFLNYEQLDENEVLAEHLLTKSVSSVFDTVDLGNCVVCGRKNATPTHVRSHYETRYRCEHCYIFLGNIKEYSQHMTDNHKQMDMVCPTCGLSFRYACLYNLHRVKAHEKPKTGLKKKSEQANRANKIEMHKVHDCKDCGKCFMTEAKFLTHLKIHQRVKCPICEKEIGRQNYYTHYKMHSASQLVCHLCGAVVKNISSFRGHMYYTHSEKSLPCEYCGKVFKKKYALSLHTKKEHTGERNHVCETCGKRFVTRHRLNKHMEMKHLKLRKHVCKFCEKALSSKHALKTHERQHTNDNPYKCEVCGEGFRQNVSLRWHRKSKHNYVEEKKVECKECGKKFETEWAVKKRKKFKFPTEMLLQLIHKWFLLLFIANISCAVRTYTKDDLVKLREEVREMFYHAYDSYLKYAYPYDELRPISCDGVDTYGSYSLTLIDALDTLAVMGNYSEFQRVVDILSAKTDFDANINVSVFETNIRIIGGLLSAHLLSNKAGIKLEPGWPCNGPLLRLAEDVAKRLIVAFDTKTGMPYGTVNLHSGVPKGETTVTCTAGVGTFIVEFGALSRLTGDPLYEEVALNALYALFDHRSQLGLFGNHIDIDSGRWTAQDAGIGSGVDSYFEYLVKGSILLQRPELMEMFYEARKSIDKYLKRDDWYMWVSMTKGQITLPVFQSLDAFWPGVLSLIGETSNAMRTLHNYHQVWQQYGFTPEFYYIPQTEAGSNKESYPLRPELIESIMYLYRATGDPYLLQAGEDILRSIQHSSKTPCGYATIKDVRDHKKEDRMESFFLSETTKYLYLLFDTDNFIHNQGQYGTIIDTPNGQCVIDAGGYVFNTEAHPIDPAALQCCHGAAKSDMFNFKDLEKNKALFRGDTIYQRRNQTKAANEKVAENISAEVAEVVVETVPVESNSTVTKLQDSENANESISGDGELSEEDNSTVLASIEEIMLPDFFGNILSSKGKVFSPQEMLERFRRENKFPRNMTWENNYKLLSCKAQPFLQRISIFGEFFNK</sequence>
<dbReference type="PROSITE" id="PS00028">
    <property type="entry name" value="ZINC_FINGER_C2H2_1"/>
    <property type="match status" value="6"/>
</dbReference>
<feature type="domain" description="ZAD" evidence="17">
    <location>
        <begin position="7"/>
        <end position="77"/>
    </location>
</feature>
<evidence type="ECO:0000256" key="14">
    <source>
        <dbReference type="RuleBase" id="RU361193"/>
    </source>
</evidence>
<dbReference type="SUPFAM" id="SSF48225">
    <property type="entry name" value="Seven-hairpin glycosidases"/>
    <property type="match status" value="1"/>
</dbReference>
<dbReference type="EC" id="3.2.1.-" evidence="14"/>
<protein>
    <recommendedName>
        <fullName evidence="14">alpha-1,2-Mannosidase</fullName>
        <ecNumber evidence="14">3.2.1.-</ecNumber>
    </recommendedName>
</protein>
<keyword evidence="6" id="KW-0256">Endoplasmic reticulum</keyword>
<dbReference type="InterPro" id="IPR001382">
    <property type="entry name" value="Glyco_hydro_47"/>
</dbReference>
<evidence type="ECO:0000313" key="18">
    <source>
        <dbReference type="EMBL" id="VEN34913.1"/>
    </source>
</evidence>
<comment type="function">
    <text evidence="9">Involved in the endoplasmic reticulum-associated degradation (ERAD) pathway that targets misfolded glycoproteins for degradation in an N-glycan-dependent manner. May initiate ERAD by promoting the first mannose trimming step of ERAD substrates, from Man9GlcNAc2 to Man8GlcNAc2. Seems to recognize and bind to exposed hydrophobic regions in target proteins.</text>
</comment>
<dbReference type="InterPro" id="IPR044674">
    <property type="entry name" value="EDEM1/2/3"/>
</dbReference>
<dbReference type="OrthoDB" id="8118055at2759"/>
<feature type="active site" evidence="10">
    <location>
        <position position="746"/>
    </location>
</feature>
<dbReference type="GO" id="GO:0004571">
    <property type="term" value="F:mannosyl-oligosaccharide 1,2-alpha-mannosidase activity"/>
    <property type="evidence" value="ECO:0007669"/>
    <property type="project" value="InterPro"/>
</dbReference>
<proteinExistence type="inferred from homology"/>
<evidence type="ECO:0000256" key="4">
    <source>
        <dbReference type="ARBA" id="ARBA00022737"/>
    </source>
</evidence>
<dbReference type="InterPro" id="IPR013087">
    <property type="entry name" value="Znf_C2H2_type"/>
</dbReference>
<dbReference type="InterPro" id="IPR012934">
    <property type="entry name" value="Znf_AD"/>
</dbReference>
<dbReference type="GO" id="GO:1904380">
    <property type="term" value="P:endoplasmic reticulum mannose trimming"/>
    <property type="evidence" value="ECO:0007669"/>
    <property type="project" value="InterPro"/>
</dbReference>
<dbReference type="InterPro" id="IPR012341">
    <property type="entry name" value="6hp_glycosidase-like_sf"/>
</dbReference>
<reference evidence="18 19" key="1">
    <citation type="submission" date="2019-01" db="EMBL/GenBank/DDBJ databases">
        <authorList>
            <person name="Sayadi A."/>
        </authorList>
    </citation>
    <scope>NUCLEOTIDE SEQUENCE [LARGE SCALE GENOMIC DNA]</scope>
</reference>
<feature type="binding site" evidence="11">
    <location>
        <position position="963"/>
    </location>
    <ligand>
        <name>Ca(2+)</name>
        <dbReference type="ChEBI" id="CHEBI:29108"/>
    </ligand>
</feature>
<evidence type="ECO:0000256" key="8">
    <source>
        <dbReference type="ARBA" id="ARBA00023180"/>
    </source>
</evidence>
<dbReference type="InterPro" id="IPR036236">
    <property type="entry name" value="Znf_C2H2_sf"/>
</dbReference>
<dbReference type="Pfam" id="PF01532">
    <property type="entry name" value="Glyco_hydro_47"/>
    <property type="match status" value="1"/>
</dbReference>
<dbReference type="AlphaFoldDB" id="A0A653BHF3"/>
<accession>A0A653BHF3</accession>
<evidence type="ECO:0000256" key="9">
    <source>
        <dbReference type="ARBA" id="ARBA00054385"/>
    </source>
</evidence>
<feature type="binding site" evidence="13">
    <location>
        <position position="9"/>
    </location>
    <ligand>
        <name>Zn(2+)</name>
        <dbReference type="ChEBI" id="CHEBI:29105"/>
    </ligand>
</feature>
<comment type="cofactor">
    <cofactor evidence="11">
        <name>Ca(2+)</name>
        <dbReference type="ChEBI" id="CHEBI:29108"/>
    </cofactor>
</comment>
<evidence type="ECO:0000256" key="2">
    <source>
        <dbReference type="ARBA" id="ARBA00007658"/>
    </source>
</evidence>
<comment type="similarity">
    <text evidence="2 14">Belongs to the glycosyl hydrolase 47 family.</text>
</comment>
<feature type="active site" evidence="10">
    <location>
        <position position="860"/>
    </location>
</feature>
<feature type="active site" description="Proton donor" evidence="10">
    <location>
        <position position="605"/>
    </location>
</feature>
<evidence type="ECO:0000259" key="17">
    <source>
        <dbReference type="PROSITE" id="PS51915"/>
    </source>
</evidence>
<dbReference type="GO" id="GO:1904154">
    <property type="term" value="P:positive regulation of retrograde protein transport, ER to cytosol"/>
    <property type="evidence" value="ECO:0007669"/>
    <property type="project" value="UniProtKB-ARBA"/>
</dbReference>
<dbReference type="Gene3D" id="1.50.10.10">
    <property type="match status" value="1"/>
</dbReference>
<keyword evidence="7 13" id="KW-0862">Zinc</keyword>
<dbReference type="GO" id="GO:0005634">
    <property type="term" value="C:nucleus"/>
    <property type="evidence" value="ECO:0007669"/>
    <property type="project" value="InterPro"/>
</dbReference>
<feature type="domain" description="C2H2-type" evidence="16">
    <location>
        <begin position="347"/>
        <end position="375"/>
    </location>
</feature>
<dbReference type="SUPFAM" id="SSF57667">
    <property type="entry name" value="beta-beta-alpha zinc fingers"/>
    <property type="match status" value="3"/>
</dbReference>
<keyword evidence="14" id="KW-0378">Hydrolase</keyword>
<dbReference type="GO" id="GO:0044322">
    <property type="term" value="C:endoplasmic reticulum quality control compartment"/>
    <property type="evidence" value="ECO:0007669"/>
    <property type="project" value="GOC"/>
</dbReference>
<dbReference type="FunFam" id="1.50.10.10:FF:000015">
    <property type="entry name" value="alpha-1,2-Mannosidase"/>
    <property type="match status" value="1"/>
</dbReference>
<evidence type="ECO:0000256" key="3">
    <source>
        <dbReference type="ARBA" id="ARBA00022723"/>
    </source>
</evidence>
<dbReference type="PROSITE" id="PS51915">
    <property type="entry name" value="ZAD"/>
    <property type="match status" value="1"/>
</dbReference>
<dbReference type="GO" id="GO:0005509">
    <property type="term" value="F:calcium ion binding"/>
    <property type="evidence" value="ECO:0007669"/>
    <property type="project" value="InterPro"/>
</dbReference>
<dbReference type="Pfam" id="PF07776">
    <property type="entry name" value="zf-AD"/>
    <property type="match status" value="1"/>
</dbReference>
<feature type="domain" description="C2H2-type" evidence="16">
    <location>
        <begin position="376"/>
        <end position="404"/>
    </location>
</feature>
<dbReference type="FunFam" id="3.30.160.60:FF:000100">
    <property type="entry name" value="Zinc finger 45-like"/>
    <property type="match status" value="1"/>
</dbReference>
<name>A0A653BHF3_CALMS</name>
<feature type="active site" description="Proton donor" evidence="10">
    <location>
        <position position="839"/>
    </location>
</feature>
<feature type="binding site" evidence="13">
    <location>
        <position position="12"/>
    </location>
    <ligand>
        <name>Zn(2+)</name>
        <dbReference type="ChEBI" id="CHEBI:29105"/>
    </ligand>
</feature>
<keyword evidence="19" id="KW-1185">Reference proteome</keyword>
<gene>
    <name evidence="18" type="ORF">CALMAC_LOCUS964</name>
</gene>
<dbReference type="EMBL" id="CAACVG010001092">
    <property type="protein sequence ID" value="VEN34913.1"/>
    <property type="molecule type" value="Genomic_DNA"/>
</dbReference>
<dbReference type="Proteomes" id="UP000410492">
    <property type="component" value="Unassembled WGS sequence"/>
</dbReference>
<keyword evidence="11" id="KW-0106">Calcium</keyword>
<evidence type="ECO:0000256" key="15">
    <source>
        <dbReference type="SAM" id="MobiDB-lite"/>
    </source>
</evidence>
<evidence type="ECO:0000256" key="6">
    <source>
        <dbReference type="ARBA" id="ARBA00022824"/>
    </source>
</evidence>
<evidence type="ECO:0000313" key="19">
    <source>
        <dbReference type="Proteomes" id="UP000410492"/>
    </source>
</evidence>
<feature type="domain" description="C2H2-type" evidence="16">
    <location>
        <begin position="433"/>
        <end position="461"/>
    </location>
</feature>
<evidence type="ECO:0000256" key="13">
    <source>
        <dbReference type="PROSITE-ProRule" id="PRU01263"/>
    </source>
</evidence>
<evidence type="ECO:0000256" key="12">
    <source>
        <dbReference type="PROSITE-ProRule" id="PRU00042"/>
    </source>
</evidence>
<dbReference type="PRINTS" id="PR00747">
    <property type="entry name" value="GLYHDRLASE47"/>
</dbReference>
<keyword evidence="5 12" id="KW-0863">Zinc-finger</keyword>
<feature type="binding site" evidence="13">
    <location>
        <position position="50"/>
    </location>
    <ligand>
        <name>Zn(2+)</name>
        <dbReference type="ChEBI" id="CHEBI:29105"/>
    </ligand>
</feature>
<dbReference type="GO" id="GO:0005975">
    <property type="term" value="P:carbohydrate metabolic process"/>
    <property type="evidence" value="ECO:0007669"/>
    <property type="project" value="InterPro"/>
</dbReference>
<keyword evidence="8" id="KW-0325">Glycoprotein</keyword>
<dbReference type="PANTHER" id="PTHR45679:SF6">
    <property type="entry name" value="ER DEGRADATION-ENHANCING ALPHA-MANNOSIDASE-LIKE PROTEIN 2"/>
    <property type="match status" value="1"/>
</dbReference>
<dbReference type="GO" id="GO:0008270">
    <property type="term" value="F:zinc ion binding"/>
    <property type="evidence" value="ECO:0007669"/>
    <property type="project" value="UniProtKB-UniRule"/>
</dbReference>
<feature type="domain" description="C2H2-type" evidence="16">
    <location>
        <begin position="405"/>
        <end position="432"/>
    </location>
</feature>
<keyword evidence="4" id="KW-0677">Repeat</keyword>
<dbReference type="PROSITE" id="PS50157">
    <property type="entry name" value="ZINC_FINGER_C2H2_2"/>
    <property type="match status" value="5"/>
</dbReference>
<evidence type="ECO:0000256" key="7">
    <source>
        <dbReference type="ARBA" id="ARBA00022833"/>
    </source>
</evidence>
<evidence type="ECO:0000256" key="10">
    <source>
        <dbReference type="PIRSR" id="PIRSR601382-1"/>
    </source>
</evidence>
<evidence type="ECO:0000256" key="5">
    <source>
        <dbReference type="ARBA" id="ARBA00022771"/>
    </source>
</evidence>
<evidence type="ECO:0000256" key="11">
    <source>
        <dbReference type="PIRSR" id="PIRSR601382-2"/>
    </source>
</evidence>
<dbReference type="Pfam" id="PF00096">
    <property type="entry name" value="zf-C2H2"/>
    <property type="match status" value="3"/>
</dbReference>
<dbReference type="InterPro" id="IPR036026">
    <property type="entry name" value="Seven-hairpin_glycosidases"/>
</dbReference>
<dbReference type="SMART" id="SM00355">
    <property type="entry name" value="ZnF_C2H2"/>
    <property type="match status" value="9"/>
</dbReference>
<dbReference type="PANTHER" id="PTHR45679">
    <property type="entry name" value="ER DEGRADATION-ENHANCING ALPHA-MANNOSIDASE-LIKE PROTEIN 2"/>
    <property type="match status" value="1"/>
</dbReference>
<dbReference type="GO" id="GO:0016020">
    <property type="term" value="C:membrane"/>
    <property type="evidence" value="ECO:0007669"/>
    <property type="project" value="InterPro"/>
</dbReference>
<keyword evidence="14" id="KW-0326">Glycosidase</keyword>